<feature type="region of interest" description="Disordered" evidence="1">
    <location>
        <begin position="1"/>
        <end position="44"/>
    </location>
</feature>
<feature type="compositionally biased region" description="Basic and acidic residues" evidence="1">
    <location>
        <begin position="17"/>
        <end position="44"/>
    </location>
</feature>
<keyword evidence="3" id="KW-1185">Reference proteome</keyword>
<feature type="compositionally biased region" description="Acidic residues" evidence="1">
    <location>
        <begin position="1"/>
        <end position="16"/>
    </location>
</feature>
<evidence type="ECO:0000313" key="2">
    <source>
        <dbReference type="EMBL" id="MCI52929.1"/>
    </source>
</evidence>
<dbReference type="AlphaFoldDB" id="A0A392SW89"/>
<protein>
    <submittedName>
        <fullName evidence="2">Uncharacterized protein</fullName>
    </submittedName>
</protein>
<evidence type="ECO:0000256" key="1">
    <source>
        <dbReference type="SAM" id="MobiDB-lite"/>
    </source>
</evidence>
<proteinExistence type="predicted"/>
<name>A0A392SW89_9FABA</name>
<sequence>CHGNQEEYETNEDSQTEQEHQDEAHEDLENHEASLKDNAKEFPKVVQRDIDLIKQA</sequence>
<accession>A0A392SW89</accession>
<reference evidence="2 3" key="1">
    <citation type="journal article" date="2018" name="Front. Plant Sci.">
        <title>Red Clover (Trifolium pratense) and Zigzag Clover (T. medium) - A Picture of Genomic Similarities and Differences.</title>
        <authorList>
            <person name="Dluhosova J."/>
            <person name="Istvanek J."/>
            <person name="Nedelnik J."/>
            <person name="Repkova J."/>
        </authorList>
    </citation>
    <scope>NUCLEOTIDE SEQUENCE [LARGE SCALE GENOMIC DNA]</scope>
    <source>
        <strain evidence="3">cv. 10/8</strain>
        <tissue evidence="2">Leaf</tissue>
    </source>
</reference>
<comment type="caution">
    <text evidence="2">The sequence shown here is derived from an EMBL/GenBank/DDBJ whole genome shotgun (WGS) entry which is preliminary data.</text>
</comment>
<evidence type="ECO:0000313" key="3">
    <source>
        <dbReference type="Proteomes" id="UP000265520"/>
    </source>
</evidence>
<dbReference type="Proteomes" id="UP000265520">
    <property type="component" value="Unassembled WGS sequence"/>
</dbReference>
<feature type="non-terminal residue" evidence="2">
    <location>
        <position position="1"/>
    </location>
</feature>
<organism evidence="2 3">
    <name type="scientific">Trifolium medium</name>
    <dbReference type="NCBI Taxonomy" id="97028"/>
    <lineage>
        <taxon>Eukaryota</taxon>
        <taxon>Viridiplantae</taxon>
        <taxon>Streptophyta</taxon>
        <taxon>Embryophyta</taxon>
        <taxon>Tracheophyta</taxon>
        <taxon>Spermatophyta</taxon>
        <taxon>Magnoliopsida</taxon>
        <taxon>eudicotyledons</taxon>
        <taxon>Gunneridae</taxon>
        <taxon>Pentapetalae</taxon>
        <taxon>rosids</taxon>
        <taxon>fabids</taxon>
        <taxon>Fabales</taxon>
        <taxon>Fabaceae</taxon>
        <taxon>Papilionoideae</taxon>
        <taxon>50 kb inversion clade</taxon>
        <taxon>NPAAA clade</taxon>
        <taxon>Hologalegina</taxon>
        <taxon>IRL clade</taxon>
        <taxon>Trifolieae</taxon>
        <taxon>Trifolium</taxon>
    </lineage>
</organism>
<dbReference type="EMBL" id="LXQA010455154">
    <property type="protein sequence ID" value="MCI52929.1"/>
    <property type="molecule type" value="Genomic_DNA"/>
</dbReference>